<gene>
    <name evidence="2" type="ORF">TorRG33x02_225140</name>
</gene>
<protein>
    <submittedName>
        <fullName evidence="2">Uncharacterized protein</fullName>
    </submittedName>
</protein>
<evidence type="ECO:0000313" key="2">
    <source>
        <dbReference type="EMBL" id="PON81695.1"/>
    </source>
</evidence>
<name>A0A2P5E822_TREOI</name>
<dbReference type="InParanoid" id="A0A2P5E822"/>
<feature type="compositionally biased region" description="Polar residues" evidence="1">
    <location>
        <begin position="1"/>
        <end position="11"/>
    </location>
</feature>
<organism evidence="2 3">
    <name type="scientific">Trema orientale</name>
    <name type="common">Charcoal tree</name>
    <name type="synonym">Celtis orientalis</name>
    <dbReference type="NCBI Taxonomy" id="63057"/>
    <lineage>
        <taxon>Eukaryota</taxon>
        <taxon>Viridiplantae</taxon>
        <taxon>Streptophyta</taxon>
        <taxon>Embryophyta</taxon>
        <taxon>Tracheophyta</taxon>
        <taxon>Spermatophyta</taxon>
        <taxon>Magnoliopsida</taxon>
        <taxon>eudicotyledons</taxon>
        <taxon>Gunneridae</taxon>
        <taxon>Pentapetalae</taxon>
        <taxon>rosids</taxon>
        <taxon>fabids</taxon>
        <taxon>Rosales</taxon>
        <taxon>Cannabaceae</taxon>
        <taxon>Trema</taxon>
    </lineage>
</organism>
<feature type="region of interest" description="Disordered" evidence="1">
    <location>
        <begin position="61"/>
        <end position="86"/>
    </location>
</feature>
<accession>A0A2P5E822</accession>
<comment type="caution">
    <text evidence="2">The sequence shown here is derived from an EMBL/GenBank/DDBJ whole genome shotgun (WGS) entry which is preliminary data.</text>
</comment>
<keyword evidence="3" id="KW-1185">Reference proteome</keyword>
<feature type="compositionally biased region" description="Low complexity" evidence="1">
    <location>
        <begin position="62"/>
        <end position="77"/>
    </location>
</feature>
<reference evidence="3" key="1">
    <citation type="submission" date="2016-06" db="EMBL/GenBank/DDBJ databases">
        <title>Parallel loss of symbiosis genes in relatives of nitrogen-fixing non-legume Parasponia.</title>
        <authorList>
            <person name="Van Velzen R."/>
            <person name="Holmer R."/>
            <person name="Bu F."/>
            <person name="Rutten L."/>
            <person name="Van Zeijl A."/>
            <person name="Liu W."/>
            <person name="Santuari L."/>
            <person name="Cao Q."/>
            <person name="Sharma T."/>
            <person name="Shen D."/>
            <person name="Roswanjaya Y."/>
            <person name="Wardhani T."/>
            <person name="Kalhor M.S."/>
            <person name="Jansen J."/>
            <person name="Van den Hoogen J."/>
            <person name="Gungor B."/>
            <person name="Hartog M."/>
            <person name="Hontelez J."/>
            <person name="Verver J."/>
            <person name="Yang W.-C."/>
            <person name="Schijlen E."/>
            <person name="Repin R."/>
            <person name="Schilthuizen M."/>
            <person name="Schranz E."/>
            <person name="Heidstra R."/>
            <person name="Miyata K."/>
            <person name="Fedorova E."/>
            <person name="Kohlen W."/>
            <person name="Bisseling T."/>
            <person name="Smit S."/>
            <person name="Geurts R."/>
        </authorList>
    </citation>
    <scope>NUCLEOTIDE SEQUENCE [LARGE SCALE GENOMIC DNA]</scope>
    <source>
        <strain evidence="3">cv. RG33-2</strain>
    </source>
</reference>
<feature type="region of interest" description="Disordered" evidence="1">
    <location>
        <begin position="1"/>
        <end position="26"/>
    </location>
</feature>
<evidence type="ECO:0000256" key="1">
    <source>
        <dbReference type="SAM" id="MobiDB-lite"/>
    </source>
</evidence>
<evidence type="ECO:0000313" key="3">
    <source>
        <dbReference type="Proteomes" id="UP000237000"/>
    </source>
</evidence>
<dbReference type="Proteomes" id="UP000237000">
    <property type="component" value="Unassembled WGS sequence"/>
</dbReference>
<dbReference type="EMBL" id="JXTC01000210">
    <property type="protein sequence ID" value="PON81695.1"/>
    <property type="molecule type" value="Genomic_DNA"/>
</dbReference>
<sequence length="86" mass="9446">PSYRPTHSVSDSLSISLPQPSLPQPRNLALNLQSSEISPSTRSSRKPSNIQKRLRLAKHLRSSSVQVQQPSEVVSRSHVCPCSSTD</sequence>
<dbReference type="AlphaFoldDB" id="A0A2P5E822"/>
<proteinExistence type="predicted"/>
<feature type="non-terminal residue" evidence="2">
    <location>
        <position position="1"/>
    </location>
</feature>